<keyword evidence="1" id="KW-0732">Signal</keyword>
<dbReference type="EMBL" id="RCZP01000008">
    <property type="protein sequence ID" value="TPG57430.1"/>
    <property type="molecule type" value="Genomic_DNA"/>
</dbReference>
<feature type="signal peptide" evidence="1">
    <location>
        <begin position="1"/>
        <end position="20"/>
    </location>
</feature>
<protein>
    <recommendedName>
        <fullName evidence="4">DUF2946 domain-containing protein</fullName>
    </recommendedName>
</protein>
<evidence type="ECO:0008006" key="4">
    <source>
        <dbReference type="Google" id="ProtNLM"/>
    </source>
</evidence>
<feature type="chain" id="PRO_5021505084" description="DUF2946 domain-containing protein" evidence="1">
    <location>
        <begin position="21"/>
        <end position="112"/>
    </location>
</feature>
<sequence>MLLRLLRPLLAILIAFSMIAAPTVQAAAIPCDTMQMVSDRQVSNVGAQHSVPCEVTPACLDALGCVAIASLPVPAISAARPLAFAPVAYWTGTDTREGLSVEPALNPPIPFA</sequence>
<name>A0A502G7R4_9PROT</name>
<organism evidence="2 3">
    <name type="scientific">Muricoccus nepalensis</name>
    <dbReference type="NCBI Taxonomy" id="1854500"/>
    <lineage>
        <taxon>Bacteria</taxon>
        <taxon>Pseudomonadati</taxon>
        <taxon>Pseudomonadota</taxon>
        <taxon>Alphaproteobacteria</taxon>
        <taxon>Acetobacterales</taxon>
        <taxon>Roseomonadaceae</taxon>
        <taxon>Muricoccus</taxon>
    </lineage>
</organism>
<evidence type="ECO:0000256" key="1">
    <source>
        <dbReference type="SAM" id="SignalP"/>
    </source>
</evidence>
<dbReference type="AlphaFoldDB" id="A0A502G7R4"/>
<evidence type="ECO:0000313" key="2">
    <source>
        <dbReference type="EMBL" id="TPG57430.1"/>
    </source>
</evidence>
<comment type="caution">
    <text evidence="2">The sequence shown here is derived from an EMBL/GenBank/DDBJ whole genome shotgun (WGS) entry which is preliminary data.</text>
</comment>
<evidence type="ECO:0000313" key="3">
    <source>
        <dbReference type="Proteomes" id="UP000317078"/>
    </source>
</evidence>
<dbReference type="Proteomes" id="UP000317078">
    <property type="component" value="Unassembled WGS sequence"/>
</dbReference>
<reference evidence="2 3" key="1">
    <citation type="journal article" date="2019" name="Environ. Microbiol.">
        <title>Species interactions and distinct microbial communities in high Arctic permafrost affected cryosols are associated with the CH4 and CO2 gas fluxes.</title>
        <authorList>
            <person name="Altshuler I."/>
            <person name="Hamel J."/>
            <person name="Turney S."/>
            <person name="Magnuson E."/>
            <person name="Levesque R."/>
            <person name="Greer C."/>
            <person name="Whyte L.G."/>
        </authorList>
    </citation>
    <scope>NUCLEOTIDE SEQUENCE [LARGE SCALE GENOMIC DNA]</scope>
    <source>
        <strain evidence="2 3">S9.3B</strain>
    </source>
</reference>
<proteinExistence type="predicted"/>
<gene>
    <name evidence="2" type="ORF">EAH89_10890</name>
</gene>
<keyword evidence="3" id="KW-1185">Reference proteome</keyword>
<accession>A0A502G7R4</accession>